<keyword evidence="1" id="KW-0472">Membrane</keyword>
<keyword evidence="1" id="KW-1133">Transmembrane helix</keyword>
<dbReference type="Proteomes" id="UP000254978">
    <property type="component" value="Unassembled WGS sequence"/>
</dbReference>
<feature type="transmembrane region" description="Helical" evidence="1">
    <location>
        <begin position="99"/>
        <end position="126"/>
    </location>
</feature>
<accession>A0A378T994</accession>
<dbReference type="EMBL" id="UGQT01000001">
    <property type="protein sequence ID" value="STZ56994.1"/>
    <property type="molecule type" value="Genomic_DNA"/>
</dbReference>
<dbReference type="OrthoDB" id="3295542at2"/>
<dbReference type="AlphaFoldDB" id="A0A378T994"/>
<dbReference type="Pfam" id="PF09656">
    <property type="entry name" value="PGPGW"/>
    <property type="match status" value="1"/>
</dbReference>
<keyword evidence="3" id="KW-1185">Reference proteome</keyword>
<evidence type="ECO:0000313" key="3">
    <source>
        <dbReference type="Proteomes" id="UP000254978"/>
    </source>
</evidence>
<evidence type="ECO:0000313" key="2">
    <source>
        <dbReference type="EMBL" id="STZ56994.1"/>
    </source>
</evidence>
<name>A0A378T994_9MYCO</name>
<evidence type="ECO:0000256" key="1">
    <source>
        <dbReference type="SAM" id="Phobius"/>
    </source>
</evidence>
<dbReference type="NCBIfam" id="TIGR02611">
    <property type="entry name" value="TIGR02611 family protein"/>
    <property type="match status" value="1"/>
</dbReference>
<sequence length="141" mass="15876">MKEALKEFPRKWARWRDGFRHRRTVDLTYRIVVGVVGTLVLAVGIVAIPYPGPGWAIVFLGLGILATEFEFAQRALKWARRRYDAVMDWFGRQGLWVKALGVIFTCAVVVATLWLFGALSLVGGWVGLDWPWLKSPLGMGS</sequence>
<gene>
    <name evidence="2" type="ORF">NCTC10821_00487</name>
</gene>
<dbReference type="RefSeq" id="WP_115277392.1">
    <property type="nucleotide sequence ID" value="NZ_AP022600.1"/>
</dbReference>
<feature type="transmembrane region" description="Helical" evidence="1">
    <location>
        <begin position="54"/>
        <end position="72"/>
    </location>
</feature>
<reference evidence="2 3" key="1">
    <citation type="submission" date="2018-06" db="EMBL/GenBank/DDBJ databases">
        <authorList>
            <consortium name="Pathogen Informatics"/>
            <person name="Doyle S."/>
        </authorList>
    </citation>
    <scope>NUCLEOTIDE SEQUENCE [LARGE SCALE GENOMIC DNA]</scope>
    <source>
        <strain evidence="2 3">NCTC10821</strain>
    </source>
</reference>
<protein>
    <submittedName>
        <fullName evidence="2">TIGR02611 family protein</fullName>
    </submittedName>
</protein>
<organism evidence="2 3">
    <name type="scientific">Mycolicibacterium tokaiense</name>
    <dbReference type="NCBI Taxonomy" id="39695"/>
    <lineage>
        <taxon>Bacteria</taxon>
        <taxon>Bacillati</taxon>
        <taxon>Actinomycetota</taxon>
        <taxon>Actinomycetes</taxon>
        <taxon>Mycobacteriales</taxon>
        <taxon>Mycobacteriaceae</taxon>
        <taxon>Mycolicibacterium</taxon>
    </lineage>
</organism>
<keyword evidence="1" id="KW-0812">Transmembrane</keyword>
<proteinExistence type="predicted"/>
<feature type="transmembrane region" description="Helical" evidence="1">
    <location>
        <begin position="27"/>
        <end position="48"/>
    </location>
</feature>
<dbReference type="InterPro" id="IPR013434">
    <property type="entry name" value="CHP02611"/>
</dbReference>
<dbReference type="InterPro" id="IPR019099">
    <property type="entry name" value="Uncharacterised_PGPGW_TM"/>
</dbReference>